<keyword evidence="2" id="KW-0812">Transmembrane</keyword>
<keyword evidence="4" id="KW-1185">Reference proteome</keyword>
<accession>A0A8T0XFP7</accession>
<evidence type="ECO:0000256" key="2">
    <source>
        <dbReference type="SAM" id="Phobius"/>
    </source>
</evidence>
<evidence type="ECO:0000313" key="3">
    <source>
        <dbReference type="EMBL" id="KAG2656103.1"/>
    </source>
</evidence>
<dbReference type="AlphaFoldDB" id="A0A8T0XFP7"/>
<keyword evidence="2" id="KW-0472">Membrane</keyword>
<evidence type="ECO:0000256" key="1">
    <source>
        <dbReference type="SAM" id="MobiDB-lite"/>
    </source>
</evidence>
<feature type="compositionally biased region" description="Low complexity" evidence="1">
    <location>
        <begin position="76"/>
        <end position="90"/>
    </location>
</feature>
<feature type="region of interest" description="Disordered" evidence="1">
    <location>
        <begin position="165"/>
        <end position="184"/>
    </location>
</feature>
<comment type="caution">
    <text evidence="3">The sequence shown here is derived from an EMBL/GenBank/DDBJ whole genome shotgun (WGS) entry which is preliminary data.</text>
</comment>
<keyword evidence="2" id="KW-1133">Transmembrane helix</keyword>
<feature type="region of interest" description="Disordered" evidence="1">
    <location>
        <begin position="68"/>
        <end position="158"/>
    </location>
</feature>
<organism evidence="3 4">
    <name type="scientific">Panicum virgatum</name>
    <name type="common">Blackwell switchgrass</name>
    <dbReference type="NCBI Taxonomy" id="38727"/>
    <lineage>
        <taxon>Eukaryota</taxon>
        <taxon>Viridiplantae</taxon>
        <taxon>Streptophyta</taxon>
        <taxon>Embryophyta</taxon>
        <taxon>Tracheophyta</taxon>
        <taxon>Spermatophyta</taxon>
        <taxon>Magnoliopsida</taxon>
        <taxon>Liliopsida</taxon>
        <taxon>Poales</taxon>
        <taxon>Poaceae</taxon>
        <taxon>PACMAD clade</taxon>
        <taxon>Panicoideae</taxon>
        <taxon>Panicodae</taxon>
        <taxon>Paniceae</taxon>
        <taxon>Panicinae</taxon>
        <taxon>Panicum</taxon>
        <taxon>Panicum sect. Hiantes</taxon>
    </lineage>
</organism>
<evidence type="ECO:0000313" key="4">
    <source>
        <dbReference type="Proteomes" id="UP000823388"/>
    </source>
</evidence>
<feature type="transmembrane region" description="Helical" evidence="2">
    <location>
        <begin position="217"/>
        <end position="236"/>
    </location>
</feature>
<dbReference type="Proteomes" id="UP000823388">
    <property type="component" value="Chromosome 1K"/>
</dbReference>
<protein>
    <submittedName>
        <fullName evidence="3">Uncharacterized protein</fullName>
    </submittedName>
</protein>
<proteinExistence type="predicted"/>
<gene>
    <name evidence="3" type="ORF">PVAP13_1KG056185</name>
</gene>
<reference evidence="3" key="1">
    <citation type="submission" date="2020-05" db="EMBL/GenBank/DDBJ databases">
        <title>WGS assembly of Panicum virgatum.</title>
        <authorList>
            <person name="Lovell J.T."/>
            <person name="Jenkins J."/>
            <person name="Shu S."/>
            <person name="Juenger T.E."/>
            <person name="Schmutz J."/>
        </authorList>
    </citation>
    <scope>NUCLEOTIDE SEQUENCE</scope>
    <source>
        <strain evidence="3">AP13</strain>
    </source>
</reference>
<sequence length="237" mass="25695">MRPLNRLFLRSSTAKDAELMQKEDGIHPWKLLLLASSTTRLFITFHVADGNSPVKRLLEMLSTCNGRPPVAEDGVSSPSSPSRRLKLTSTATKPLEEDRSFSNGSSPDSELRERLRRRSPARSPRAGETGPWSPLPGRETSTTAPSPSQATPSHEQHPAVALLRRHDVARPPSRDSPTTNRSRELLSWSAHGLAREAMNSTSSSTVRAKPEHAMADYSLLLVIVLAAAAAAALIAGN</sequence>
<dbReference type="EMBL" id="CM029037">
    <property type="protein sequence ID" value="KAG2656103.1"/>
    <property type="molecule type" value="Genomic_DNA"/>
</dbReference>
<name>A0A8T0XFP7_PANVG</name>
<feature type="compositionally biased region" description="Low complexity" evidence="1">
    <location>
        <begin position="140"/>
        <end position="153"/>
    </location>
</feature>